<dbReference type="Gramene" id="KCW88603">
    <property type="protein sequence ID" value="KCW88603"/>
    <property type="gene ID" value="EUGRSUZ_A00979"/>
</dbReference>
<feature type="domain" description="UFSP1/2/DUB catalytic" evidence="3">
    <location>
        <begin position="343"/>
        <end position="451"/>
    </location>
</feature>
<reference evidence="4" key="1">
    <citation type="submission" date="2013-07" db="EMBL/GenBank/DDBJ databases">
        <title>The genome of Eucalyptus grandis.</title>
        <authorList>
            <person name="Schmutz J."/>
            <person name="Hayes R."/>
            <person name="Myburg A."/>
            <person name="Tuskan G."/>
            <person name="Grattapaglia D."/>
            <person name="Rokhsar D.S."/>
        </authorList>
    </citation>
    <scope>NUCLEOTIDE SEQUENCE</scope>
    <source>
        <tissue evidence="4">Leaf extractions</tissue>
    </source>
</reference>
<dbReference type="Gene3D" id="3.90.70.130">
    <property type="match status" value="2"/>
</dbReference>
<accession>A0A059DCX2</accession>
<dbReference type="OMA" id="HANAHFD"/>
<name>A0A059DCX2_EUCGR</name>
<keyword evidence="1" id="KW-0378">Hydrolase</keyword>
<dbReference type="STRING" id="71139.A0A059DCX2"/>
<dbReference type="PANTHER" id="PTHR48153:SF4">
    <property type="entry name" value="UBIQUITIN CARBOXYL-TERMINAL HYDROLASE MUG105"/>
    <property type="match status" value="1"/>
</dbReference>
<dbReference type="AlphaFoldDB" id="A0A059DCX2"/>
<dbReference type="FunCoup" id="A0A059DCX2">
    <property type="interactions" value="199"/>
</dbReference>
<dbReference type="PANTHER" id="PTHR48153">
    <property type="entry name" value="UFM1-SPECIFIC PROTEASE 2"/>
    <property type="match status" value="1"/>
</dbReference>
<protein>
    <recommendedName>
        <fullName evidence="3">UFSP1/2/DUB catalytic domain-containing protein</fullName>
    </recommendedName>
</protein>
<dbReference type="InterPro" id="IPR012462">
    <property type="entry name" value="UFSP1/2_DUB_cat"/>
</dbReference>
<dbReference type="KEGG" id="egr:104434121"/>
<evidence type="ECO:0000256" key="1">
    <source>
        <dbReference type="ARBA" id="ARBA00022801"/>
    </source>
</evidence>
<sequence length="476" mass="53729">MTREADQELPSLSRRASEEEEEEEKECAMDDLSSCPFCSLSVPCGELERHANGHFEDEEAAEDAELARRIAIAPPSPPLTMTDRLGTDKLKEVNCHKAAEVEATRCDGRTPGDVEDEIFHLVSLQMISSFYKIEDGLMALLKRRLESEAEKSTCIICSYLDHFESIESEDVGWGCGWRNIQMLSSHLLVERQEAKEGLFGGSGFVPDIVSLQRWLEIAWKRGFDEVGSEHFNHKIYGSSSWIGTTECAALFRSFGLRARIVDFGPKNLESLFLSVPGSRIDSENVEARGKKNAVQIHGPMDRYLAKRKRISPEVCSSIGHTGCSYIQPDQVSDRSNEDLGVSSARSSKGQEVLTDWVWRYFSDKSFIDNSFSCVSISRRTPLYFQHDGHSRTIVGIQVIHQPKGIQKYNLLVLDPAHRTATLERSLKRNAGWQKLIKRGIRTLKKPQYQLCYIDPGIAKGEELEQLKTMDSVYIEI</sequence>
<organism evidence="4">
    <name type="scientific">Eucalyptus grandis</name>
    <name type="common">Flooded gum</name>
    <dbReference type="NCBI Taxonomy" id="71139"/>
    <lineage>
        <taxon>Eukaryota</taxon>
        <taxon>Viridiplantae</taxon>
        <taxon>Streptophyta</taxon>
        <taxon>Embryophyta</taxon>
        <taxon>Tracheophyta</taxon>
        <taxon>Spermatophyta</taxon>
        <taxon>Magnoliopsida</taxon>
        <taxon>eudicotyledons</taxon>
        <taxon>Gunneridae</taxon>
        <taxon>Pentapetalae</taxon>
        <taxon>rosids</taxon>
        <taxon>malvids</taxon>
        <taxon>Myrtales</taxon>
        <taxon>Myrtaceae</taxon>
        <taxon>Myrtoideae</taxon>
        <taxon>Eucalypteae</taxon>
        <taxon>Eucalyptus</taxon>
    </lineage>
</organism>
<feature type="domain" description="UFSP1/2/DUB catalytic" evidence="3">
    <location>
        <begin position="152"/>
        <end position="265"/>
    </location>
</feature>
<evidence type="ECO:0000256" key="2">
    <source>
        <dbReference type="SAM" id="MobiDB-lite"/>
    </source>
</evidence>
<dbReference type="EMBL" id="KK198753">
    <property type="protein sequence ID" value="KCW88603.1"/>
    <property type="molecule type" value="Genomic_DNA"/>
</dbReference>
<evidence type="ECO:0000313" key="4">
    <source>
        <dbReference type="EMBL" id="KCW88603.1"/>
    </source>
</evidence>
<proteinExistence type="predicted"/>
<dbReference type="eggNOG" id="KOG4696">
    <property type="taxonomic scope" value="Eukaryota"/>
</dbReference>
<evidence type="ECO:0000259" key="3">
    <source>
        <dbReference type="Pfam" id="PF07910"/>
    </source>
</evidence>
<feature type="region of interest" description="Disordered" evidence="2">
    <location>
        <begin position="1"/>
        <end position="31"/>
    </location>
</feature>
<gene>
    <name evidence="4" type="ORF">EUGRSUZ_A00979</name>
</gene>
<dbReference type="InParanoid" id="A0A059DCX2"/>
<dbReference type="GO" id="GO:0019783">
    <property type="term" value="F:ubiquitin-like protein peptidase activity"/>
    <property type="evidence" value="ECO:0007669"/>
    <property type="project" value="UniProtKB-ARBA"/>
</dbReference>
<dbReference type="OrthoDB" id="288987at2759"/>
<dbReference type="Pfam" id="PF07910">
    <property type="entry name" value="Peptidase_C78"/>
    <property type="match status" value="2"/>
</dbReference>